<evidence type="ECO:0000259" key="1">
    <source>
        <dbReference type="Pfam" id="PF20057"/>
    </source>
</evidence>
<reference evidence="2 3" key="1">
    <citation type="submission" date="2018-05" db="EMBL/GenBank/DDBJ databases">
        <title>Genomic Encyclopedia of Type Strains, Phase IV (KMG-IV): sequencing the most valuable type-strain genomes for metagenomic binning, comparative biology and taxonomic classification.</title>
        <authorList>
            <person name="Goeker M."/>
        </authorList>
    </citation>
    <scope>NUCLEOTIDE SEQUENCE [LARGE SCALE GENOMIC DNA]</scope>
    <source>
        <strain evidence="2 3">DSM 6462</strain>
    </source>
</reference>
<protein>
    <recommendedName>
        <fullName evidence="1">DUF6456 domain-containing protein</fullName>
    </recommendedName>
</protein>
<name>A0A2V3U1D1_9HYPH</name>
<dbReference type="RefSeq" id="WP_110376071.1">
    <property type="nucleotide sequence ID" value="NZ_JAHBRY010000001.1"/>
</dbReference>
<evidence type="ECO:0000313" key="2">
    <source>
        <dbReference type="EMBL" id="PXW56296.1"/>
    </source>
</evidence>
<dbReference type="EMBL" id="QJJK01000008">
    <property type="protein sequence ID" value="PXW56296.1"/>
    <property type="molecule type" value="Genomic_DNA"/>
</dbReference>
<feature type="domain" description="DUF6456" evidence="1">
    <location>
        <begin position="124"/>
        <end position="257"/>
    </location>
</feature>
<gene>
    <name evidence="2" type="ORF">C7450_10845</name>
</gene>
<dbReference type="Pfam" id="PF20057">
    <property type="entry name" value="DUF6456"/>
    <property type="match status" value="1"/>
</dbReference>
<comment type="caution">
    <text evidence="2">The sequence shown here is derived from an EMBL/GenBank/DDBJ whole genome shotgun (WGS) entry which is preliminary data.</text>
</comment>
<evidence type="ECO:0000313" key="3">
    <source>
        <dbReference type="Proteomes" id="UP000248021"/>
    </source>
</evidence>
<keyword evidence="3" id="KW-1185">Reference proteome</keyword>
<organism evidence="2 3">
    <name type="scientific">Chelatococcus asaccharovorans</name>
    <dbReference type="NCBI Taxonomy" id="28210"/>
    <lineage>
        <taxon>Bacteria</taxon>
        <taxon>Pseudomonadati</taxon>
        <taxon>Pseudomonadota</taxon>
        <taxon>Alphaproteobacteria</taxon>
        <taxon>Hyphomicrobiales</taxon>
        <taxon>Chelatococcaceae</taxon>
        <taxon>Chelatococcus</taxon>
    </lineage>
</organism>
<accession>A0A2V3U1D1</accession>
<dbReference type="AlphaFoldDB" id="A0A2V3U1D1"/>
<proteinExistence type="predicted"/>
<sequence>MRIDDRANGTGQLTGAAMRLLTHLATKGAGARQLAEMPDDITLFMDRKGVTLGAGRLPLAAAGMLVAHDLARWEGAGPRRALGITPAGVAHLRRRAAEPEARFISQHLDTAERTLEVEGARQTVRVDEGESPLAWLRARRDRNGQPFVDAVCFEAGERLRADLTIAQLVPKVTMHWTAGPAGQGGHGPAAATDTMIAARQRARRALQAVGSDFAGLLMDVCGFLKGLETIERERGWPPRSGKVILKLALRRLAEVYGLSAEARGKAASGAIRRWHAPIDRMEA</sequence>
<dbReference type="InterPro" id="IPR045599">
    <property type="entry name" value="DUF6456"/>
</dbReference>
<dbReference type="Proteomes" id="UP000248021">
    <property type="component" value="Unassembled WGS sequence"/>
</dbReference>
<dbReference type="OrthoDB" id="7476630at2"/>